<feature type="region of interest" description="Disordered" evidence="9">
    <location>
        <begin position="257"/>
        <end position="389"/>
    </location>
</feature>
<organism evidence="10 11">
    <name type="scientific">Meganyctiphanes norvegica</name>
    <name type="common">Northern krill</name>
    <name type="synonym">Thysanopoda norvegica</name>
    <dbReference type="NCBI Taxonomy" id="48144"/>
    <lineage>
        <taxon>Eukaryota</taxon>
        <taxon>Metazoa</taxon>
        <taxon>Ecdysozoa</taxon>
        <taxon>Arthropoda</taxon>
        <taxon>Crustacea</taxon>
        <taxon>Multicrustacea</taxon>
        <taxon>Malacostraca</taxon>
        <taxon>Eumalacostraca</taxon>
        <taxon>Eucarida</taxon>
        <taxon>Euphausiacea</taxon>
        <taxon>Euphausiidae</taxon>
        <taxon>Meganyctiphanes</taxon>
    </lineage>
</organism>
<feature type="compositionally biased region" description="Basic and acidic residues" evidence="9">
    <location>
        <begin position="366"/>
        <end position="378"/>
    </location>
</feature>
<keyword evidence="5 8" id="KW-0175">Coiled coil</keyword>
<dbReference type="PRINTS" id="PR02094">
    <property type="entry name" value="HEXIMFAMILY"/>
</dbReference>
<evidence type="ECO:0000256" key="6">
    <source>
        <dbReference type="ARBA" id="ARBA00023163"/>
    </source>
</evidence>
<feature type="compositionally biased region" description="Low complexity" evidence="9">
    <location>
        <begin position="261"/>
        <end position="281"/>
    </location>
</feature>
<dbReference type="GO" id="GO:0000122">
    <property type="term" value="P:negative regulation of transcription by RNA polymerase II"/>
    <property type="evidence" value="ECO:0007669"/>
    <property type="project" value="InterPro"/>
</dbReference>
<feature type="compositionally biased region" description="Low complexity" evidence="9">
    <location>
        <begin position="335"/>
        <end position="349"/>
    </location>
</feature>
<evidence type="ECO:0000256" key="3">
    <source>
        <dbReference type="ARBA" id="ARBA00022491"/>
    </source>
</evidence>
<evidence type="ECO:0000256" key="1">
    <source>
        <dbReference type="ARBA" id="ARBA00004123"/>
    </source>
</evidence>
<keyword evidence="4" id="KW-0805">Transcription regulation</keyword>
<dbReference type="GO" id="GO:0004861">
    <property type="term" value="F:cyclin-dependent protein serine/threonine kinase inhibitor activity"/>
    <property type="evidence" value="ECO:0007669"/>
    <property type="project" value="InterPro"/>
</dbReference>
<dbReference type="PANTHER" id="PTHR13469">
    <property type="entry name" value="HEXAMETHYLENE BISACETAMIDE INDUCIBLE 1"/>
    <property type="match status" value="1"/>
</dbReference>
<keyword evidence="7" id="KW-0539">Nucleus</keyword>
<dbReference type="InterPro" id="IPR024872">
    <property type="entry name" value="HEXIM"/>
</dbReference>
<evidence type="ECO:0000313" key="10">
    <source>
        <dbReference type="EMBL" id="CAL4183983.1"/>
    </source>
</evidence>
<evidence type="ECO:0000256" key="5">
    <source>
        <dbReference type="ARBA" id="ARBA00023054"/>
    </source>
</evidence>
<evidence type="ECO:0000256" key="9">
    <source>
        <dbReference type="SAM" id="MobiDB-lite"/>
    </source>
</evidence>
<sequence length="389" mass="42938">MASMEVLLPSPRMNMCDTGGVLSVLGCEVGGGSCGGTLQIHGGPRHRKGGAVRRPSGTNSEESDSPPSKKMKKSRRRRRRQIHHKKRLSDPFKPVAPFNTTQFLMAEHDKLKDQDIVKPERNRDSSCSIDSDEVAADFYESPEGEDDFIRREFWAVYEDVHAERLDTMTKGQLVQEYLLLEERVDMLERQLRAVRHRQRCYTMMCDDDDDYELRPGEARVDPETAQKITIFQSEIAKLEKENKRLLGENIELRRTSISRASSSSDSSSDSGSSSDSSSESSSDSDDDNVPSVIQEVPVSVLSGGGGGVETGTSGEGRRGRAAKVSAATEDENHGDSGVYLDSGSGSLDSTTDRKRRRPDGDEDVSTEDHDTKQLKDEDTQVVSSTTVVV</sequence>
<dbReference type="Proteomes" id="UP001497623">
    <property type="component" value="Unassembled WGS sequence"/>
</dbReference>
<dbReference type="Gene3D" id="6.10.250.2910">
    <property type="match status" value="1"/>
</dbReference>
<accession>A0AAV2SCJ4</accession>
<dbReference type="AlphaFoldDB" id="A0AAV2SCJ4"/>
<keyword evidence="6" id="KW-0804">Transcription</keyword>
<evidence type="ECO:0000256" key="2">
    <source>
        <dbReference type="ARBA" id="ARBA00008409"/>
    </source>
</evidence>
<feature type="region of interest" description="Disordered" evidence="9">
    <location>
        <begin position="38"/>
        <end position="91"/>
    </location>
</feature>
<feature type="compositionally biased region" description="Basic residues" evidence="9">
    <location>
        <begin position="69"/>
        <end position="87"/>
    </location>
</feature>
<evidence type="ECO:0000256" key="4">
    <source>
        <dbReference type="ARBA" id="ARBA00023015"/>
    </source>
</evidence>
<comment type="caution">
    <text evidence="10">The sequence shown here is derived from an EMBL/GenBank/DDBJ whole genome shotgun (WGS) entry which is preliminary data.</text>
</comment>
<evidence type="ECO:0000256" key="7">
    <source>
        <dbReference type="ARBA" id="ARBA00023242"/>
    </source>
</evidence>
<comment type="similarity">
    <text evidence="2">Belongs to the HEXIM family.</text>
</comment>
<dbReference type="GO" id="GO:0005737">
    <property type="term" value="C:cytoplasm"/>
    <property type="evidence" value="ECO:0007669"/>
    <property type="project" value="InterPro"/>
</dbReference>
<reference evidence="10 11" key="1">
    <citation type="submission" date="2024-05" db="EMBL/GenBank/DDBJ databases">
        <authorList>
            <person name="Wallberg A."/>
        </authorList>
    </citation>
    <scope>NUCLEOTIDE SEQUENCE [LARGE SCALE GENOMIC DNA]</scope>
</reference>
<keyword evidence="11" id="KW-1185">Reference proteome</keyword>
<name>A0AAV2SCJ4_MEGNR</name>
<proteinExistence type="inferred from homology"/>
<gene>
    <name evidence="10" type="ORF">MNOR_LOCUS35747</name>
</gene>
<evidence type="ECO:0000256" key="8">
    <source>
        <dbReference type="SAM" id="Coils"/>
    </source>
</evidence>
<feature type="coiled-coil region" evidence="8">
    <location>
        <begin position="170"/>
        <end position="197"/>
    </location>
</feature>
<feature type="coiled-coil region" evidence="8">
    <location>
        <begin position="228"/>
        <end position="255"/>
    </location>
</feature>
<dbReference type="GO" id="GO:0005654">
    <property type="term" value="C:nucleoplasm"/>
    <property type="evidence" value="ECO:0007669"/>
    <property type="project" value="TreeGrafter"/>
</dbReference>
<keyword evidence="3" id="KW-0678">Repressor</keyword>
<dbReference type="PANTHER" id="PTHR13469:SF8">
    <property type="entry name" value="HEXIM P-TEFB COMPLEX SUBUNIT 1"/>
    <property type="match status" value="1"/>
</dbReference>
<comment type="subcellular location">
    <subcellularLocation>
        <location evidence="1">Nucleus</location>
    </subcellularLocation>
</comment>
<dbReference type="EMBL" id="CAXKWB010061163">
    <property type="protein sequence ID" value="CAL4183983.1"/>
    <property type="molecule type" value="Genomic_DNA"/>
</dbReference>
<protein>
    <submittedName>
        <fullName evidence="10">Uncharacterized protein</fullName>
    </submittedName>
</protein>
<evidence type="ECO:0000313" key="11">
    <source>
        <dbReference type="Proteomes" id="UP001497623"/>
    </source>
</evidence>
<dbReference type="Pfam" id="PF15313">
    <property type="entry name" value="HEXIM"/>
    <property type="match status" value="1"/>
</dbReference>
<dbReference type="GO" id="GO:0097322">
    <property type="term" value="F:7SK snRNA binding"/>
    <property type="evidence" value="ECO:0007669"/>
    <property type="project" value="TreeGrafter"/>
</dbReference>